<evidence type="ECO:0000313" key="5">
    <source>
        <dbReference type="Proteomes" id="UP001499895"/>
    </source>
</evidence>
<evidence type="ECO:0000313" key="4">
    <source>
        <dbReference type="EMBL" id="GAA0465921.1"/>
    </source>
</evidence>
<feature type="compositionally biased region" description="Basic and acidic residues" evidence="2">
    <location>
        <begin position="266"/>
        <end position="285"/>
    </location>
</feature>
<sequence>MSVAPAEPDHYSAAADPIKLKIAVADRAATRKAGVEGLLLSLARTDSASGTKPVQVQVDYSSFRGAYGGDWASRLRLVQLPACALTSPEKSECRSRKQLVTANDTRPGTLTAEVGPEARASGAEVRGVAAAGATVLAATADAKGSSGDFKATPLEASGSWSAGGSSGAFNWSYPIAVPAVPGGLQPTIALGYSSQSVDGRTAASNTQPSWIGDGWSWEPGFIERRYKPCNDDKDGGTNKTKVGDLCWYNDNATMSLGGRTTELVHDKDKGWHPATDSGEKVEKLTGTDNGDDNGEHWKVTTTDGTQYFFGLNRLPGWKDSSTPETNSAWTVPIFGNQSGEPCYKTTFADAWCRQAWRWQLDYVVDPHANAMALHWKSESNNYGRNVPETTGKATPTSYVRGGWLDRIDYGLRADSVYTAKPMGQVQFDVDERCLDNCGTFDEKNATHWPDVPYDQYCKDGDTECKDKYSPTFWTRKRLATITTKVLTGGSHKDVDSWSLEQNFPPSGDGVSTPMWLKSITRTGKAGGSRSMPPVTFAGVQRPNRVDKLGDGLAPFVRLRLYQITTEAGATIAVDYSDPDCTASKLPPADGTNTTRCYPVKWAYEGETAKQDWFNSYVATRVLEGDNLAESPDKVTEYAYLDGAAWAKSTDELAKASDRAFSIARGYGRVQARTGTGTGTGTGRTFTESRYFRGIDGKEVKNSAGEAVTDRPQFAGMSREQATYDGDGGALVSTTSSTPWRSEITATRTRSGLPDLEAYHNGVKEEQTRISTSKGERKTSLSRTFDSHGMVSQVSDLGDTSRTGDEKCTTTTYARNTATWLLSKIARAETLAVPCGTSAERPRDVIDDIRTYFDGDPSLTAAPIRGDATRTDQINGKGDGYDTVGSTPSICGASKDRLCYDAYGRILAASDANGRTTTTEYSPSVGEVATKAVVTNPLGHQMSTTLDGLRGQPLRVIDANARETSTVYDPLGRVAKIWAPGRPQAGNEDSPSHAFEYLVRNDGPNVVTTKALNHNNVYQVSYAFYDGLLRARETQVPSPDDAGRLVTETFYDSRGQAWRNSGTYYTDGKAEPALVTGKETTYPASTDTVFDGAGRPTATIDRKFGDETKRTTTVYTGDTTTVIPPKGGTAATTVVDARGHTVELKQYTDADRQKSQSTTYDYDKQGRLAQVTDPSGASWNYTYDFRGRKIRVEDPDKGGVDTTYDRSGRVTDVKDARGTTLHTDYDILGRRTALSKGATKLAEWTYDTAADGKGQPASATRYVDGAAYVSRTTAYNALYKPSLSEITIPASEGALSGTYKWVTAYYHTGQIKWSRLPAAGGLPQEDLTPGYTYNAGLPVALAAGTDTLVSAISYDHYGRTAREEYGEFGEHLYNSYEYDEHTSAVTRAITDRDTAPQRIDDTRYDYDAGGNVTSIATAYGQDTGRSVDTQCFSTDALRRVTEAWTATDKCGSGPSASTVGGPEAYWTSYSYDVVGNRKAETQHRTPSGPAGDITRTYASPTAGKHNLPSVSQDGPGGKTGETYTYDQSGNTVTRKSGAAAEQRLDWDPEGHLASVTQGTGSTKYVYDTDGARLLRKDSTGVTLYLPNGTELQLTKAGSVVGTRYYSSGSRTIAMRTGGRLTFMLSDHHGTSTSQVDATDQTVTRRKTTPFGSPRGTQPTAWAGDKGFVGGTRDSGTGLTHLGAREYDPANGRFISVDPVMDLADPQQSNGYTYASNNPATSSDPTGLIPGGCGTEGPCYGYTPAHGCPGGCGSDANVAWGESRVSNPHWSPRNRGSSSSYHGVYRSGFGAKPAGAQRALFNVGRGQDRGIIMMRFFIHTRMAMLGNLLGDDRSFSEDPDEPYRMVLFWDTATGQVSFTVAPSHTPPGNEGYMMARFGRHANPSKMIPANKIMLNARSSDTLGGNNVLNIGTSSADEVRLGVHGVQSLFPLFAVDGNVSIKAGKSSVSVGRSGDAYPDMEVVQYPRNGEPRVIAQDNMAHTSGLDSVPLRIPGLNSPKIDRSWTDGRCVEGCR</sequence>
<feature type="region of interest" description="Disordered" evidence="2">
    <location>
        <begin position="1644"/>
        <end position="1666"/>
    </location>
</feature>
<keyword evidence="5" id="KW-1185">Reference proteome</keyword>
<name>A0ABN1A2H6_9ACTN</name>
<feature type="compositionally biased region" description="Polar residues" evidence="2">
    <location>
        <begin position="1520"/>
        <end position="1533"/>
    </location>
</feature>
<organism evidence="4 5">
    <name type="scientific">Streptomyces stramineus</name>
    <dbReference type="NCBI Taxonomy" id="173861"/>
    <lineage>
        <taxon>Bacteria</taxon>
        <taxon>Bacillati</taxon>
        <taxon>Actinomycetota</taxon>
        <taxon>Actinomycetes</taxon>
        <taxon>Kitasatosporales</taxon>
        <taxon>Streptomycetaceae</taxon>
        <taxon>Streptomyces</taxon>
    </lineage>
</organism>
<dbReference type="InterPro" id="IPR056823">
    <property type="entry name" value="TEN-like_YD-shell"/>
</dbReference>
<feature type="region of interest" description="Disordered" evidence="2">
    <location>
        <begin position="1479"/>
        <end position="1542"/>
    </location>
</feature>
<protein>
    <submittedName>
        <fullName evidence="4">RHS repeat-associated core domain-containing protein</fullName>
    </submittedName>
</protein>
<proteinExistence type="predicted"/>
<dbReference type="Pfam" id="PF25023">
    <property type="entry name" value="TEN_YD-shell"/>
    <property type="match status" value="2"/>
</dbReference>
<evidence type="ECO:0000256" key="2">
    <source>
        <dbReference type="SAM" id="MobiDB-lite"/>
    </source>
</evidence>
<dbReference type="InterPro" id="IPR050708">
    <property type="entry name" value="T6SS_VgrG/RHS"/>
</dbReference>
<dbReference type="RefSeq" id="WP_344090510.1">
    <property type="nucleotide sequence ID" value="NZ_BAAAHB010000029.1"/>
</dbReference>
<keyword evidence="1" id="KW-0677">Repeat</keyword>
<evidence type="ECO:0000256" key="1">
    <source>
        <dbReference type="ARBA" id="ARBA00022737"/>
    </source>
</evidence>
<dbReference type="EMBL" id="BAAAHB010000029">
    <property type="protein sequence ID" value="GAA0465921.1"/>
    <property type="molecule type" value="Genomic_DNA"/>
</dbReference>
<feature type="domain" description="Teneurin-like YD-shell" evidence="3">
    <location>
        <begin position="1137"/>
        <end position="1215"/>
    </location>
</feature>
<dbReference type="InterPro" id="IPR006530">
    <property type="entry name" value="YD"/>
</dbReference>
<dbReference type="InterPro" id="IPR022385">
    <property type="entry name" value="Rhs_assc_core"/>
</dbReference>
<dbReference type="PANTHER" id="PTHR32305:SF17">
    <property type="entry name" value="TRNA NUCLEASE WAPA"/>
    <property type="match status" value="1"/>
</dbReference>
<accession>A0ABN1A2H6</accession>
<dbReference type="NCBIfam" id="TIGR01643">
    <property type="entry name" value="YD_repeat_2x"/>
    <property type="match status" value="2"/>
</dbReference>
<dbReference type="NCBIfam" id="TIGR03696">
    <property type="entry name" value="Rhs_assc_core"/>
    <property type="match status" value="1"/>
</dbReference>
<evidence type="ECO:0000259" key="3">
    <source>
        <dbReference type="Pfam" id="PF25023"/>
    </source>
</evidence>
<feature type="region of interest" description="Disordered" evidence="2">
    <location>
        <begin position="266"/>
        <end position="294"/>
    </location>
</feature>
<dbReference type="Proteomes" id="UP001499895">
    <property type="component" value="Unassembled WGS sequence"/>
</dbReference>
<dbReference type="Gene3D" id="2.180.10.10">
    <property type="entry name" value="RHS repeat-associated core"/>
    <property type="match status" value="2"/>
</dbReference>
<feature type="domain" description="Teneurin-like YD-shell" evidence="3">
    <location>
        <begin position="1520"/>
        <end position="1717"/>
    </location>
</feature>
<reference evidence="4 5" key="1">
    <citation type="journal article" date="2019" name="Int. J. Syst. Evol. Microbiol.">
        <title>The Global Catalogue of Microorganisms (GCM) 10K type strain sequencing project: providing services to taxonomists for standard genome sequencing and annotation.</title>
        <authorList>
            <consortium name="The Broad Institute Genomics Platform"/>
            <consortium name="The Broad Institute Genome Sequencing Center for Infectious Disease"/>
            <person name="Wu L."/>
            <person name="Ma J."/>
        </authorList>
    </citation>
    <scope>NUCLEOTIDE SEQUENCE [LARGE SCALE GENOMIC DNA]</scope>
    <source>
        <strain evidence="4 5">JCM 10649</strain>
    </source>
</reference>
<comment type="caution">
    <text evidence="4">The sequence shown here is derived from an EMBL/GenBank/DDBJ whole genome shotgun (WGS) entry which is preliminary data.</text>
</comment>
<dbReference type="PANTHER" id="PTHR32305">
    <property type="match status" value="1"/>
</dbReference>
<gene>
    <name evidence="4" type="ORF">GCM10009544_30240</name>
</gene>